<proteinExistence type="predicted"/>
<keyword evidence="6 20" id="KW-0808">Transferase</keyword>
<evidence type="ECO:0000313" key="20">
    <source>
        <dbReference type="EMBL" id="NQE34226.1"/>
    </source>
</evidence>
<dbReference type="NCBIfam" id="TIGR00229">
    <property type="entry name" value="sensory_box"/>
    <property type="match status" value="2"/>
</dbReference>
<dbReference type="CDD" id="cd12912">
    <property type="entry name" value="PDC2_MCP_like"/>
    <property type="match status" value="1"/>
</dbReference>
<feature type="domain" description="HAMP" evidence="19">
    <location>
        <begin position="455"/>
        <end position="516"/>
    </location>
</feature>
<dbReference type="Proteomes" id="UP000702425">
    <property type="component" value="Unassembled WGS sequence"/>
</dbReference>
<gene>
    <name evidence="20" type="primary">luxQ_4</name>
    <name evidence="20" type="ORF">E5S67_01949</name>
</gene>
<keyword evidence="11 15" id="KW-1133">Transmembrane helix</keyword>
<comment type="caution">
    <text evidence="20">The sequence shown here is derived from an EMBL/GenBank/DDBJ whole genome shotgun (WGS) entry which is preliminary data.</text>
</comment>
<dbReference type="InterPro" id="IPR036890">
    <property type="entry name" value="HATPase_C_sf"/>
</dbReference>
<dbReference type="SUPFAM" id="SSF55781">
    <property type="entry name" value="GAF domain-like"/>
    <property type="match status" value="1"/>
</dbReference>
<feature type="domain" description="PAS" evidence="17">
    <location>
        <begin position="539"/>
        <end position="609"/>
    </location>
</feature>
<dbReference type="Pfam" id="PF02743">
    <property type="entry name" value="dCache_1"/>
    <property type="match status" value="1"/>
</dbReference>
<evidence type="ECO:0000259" key="18">
    <source>
        <dbReference type="PROSITE" id="PS50113"/>
    </source>
</evidence>
<evidence type="ECO:0000256" key="15">
    <source>
        <dbReference type="SAM" id="Phobius"/>
    </source>
</evidence>
<dbReference type="CDD" id="cd00082">
    <property type="entry name" value="HisKA"/>
    <property type="match status" value="1"/>
</dbReference>
<dbReference type="InterPro" id="IPR013656">
    <property type="entry name" value="PAS_4"/>
</dbReference>
<dbReference type="InterPro" id="IPR029016">
    <property type="entry name" value="GAF-like_dom_sf"/>
</dbReference>
<dbReference type="Gene3D" id="3.30.565.10">
    <property type="entry name" value="Histidine kinase-like ATPase, C-terminal domain"/>
    <property type="match status" value="1"/>
</dbReference>
<feature type="domain" description="Histidine kinase" evidence="16">
    <location>
        <begin position="985"/>
        <end position="1230"/>
    </location>
</feature>
<evidence type="ECO:0000256" key="14">
    <source>
        <dbReference type="SAM" id="Coils"/>
    </source>
</evidence>
<evidence type="ECO:0000256" key="9">
    <source>
        <dbReference type="ARBA" id="ARBA00022777"/>
    </source>
</evidence>
<evidence type="ECO:0000259" key="16">
    <source>
        <dbReference type="PROSITE" id="PS50109"/>
    </source>
</evidence>
<dbReference type="Pfam" id="PF00989">
    <property type="entry name" value="PAS"/>
    <property type="match status" value="1"/>
</dbReference>
<feature type="transmembrane region" description="Helical" evidence="15">
    <location>
        <begin position="435"/>
        <end position="458"/>
    </location>
</feature>
<dbReference type="InterPro" id="IPR013767">
    <property type="entry name" value="PAS_fold"/>
</dbReference>
<name>A0ABX2CUZ9_9CYAN</name>
<dbReference type="Gene3D" id="1.10.287.130">
    <property type="match status" value="1"/>
</dbReference>
<dbReference type="SMART" id="SM00086">
    <property type="entry name" value="PAC"/>
    <property type="match status" value="1"/>
</dbReference>
<protein>
    <recommendedName>
        <fullName evidence="3">histidine kinase</fullName>
        <ecNumber evidence="3">2.7.13.3</ecNumber>
    </recommendedName>
</protein>
<dbReference type="InterPro" id="IPR003018">
    <property type="entry name" value="GAF"/>
</dbReference>
<keyword evidence="13 15" id="KW-0472">Membrane</keyword>
<dbReference type="SMART" id="SM00387">
    <property type="entry name" value="HATPase_c"/>
    <property type="match status" value="1"/>
</dbReference>
<dbReference type="InterPro" id="IPR001610">
    <property type="entry name" value="PAC"/>
</dbReference>
<dbReference type="PROSITE" id="PS50109">
    <property type="entry name" value="HIS_KIN"/>
    <property type="match status" value="1"/>
</dbReference>
<evidence type="ECO:0000259" key="19">
    <source>
        <dbReference type="PROSITE" id="PS50885"/>
    </source>
</evidence>
<dbReference type="SMART" id="SM00304">
    <property type="entry name" value="HAMP"/>
    <property type="match status" value="1"/>
</dbReference>
<organism evidence="20 21">
    <name type="scientific">Microcoleus asticus IPMA8</name>
    <dbReference type="NCBI Taxonomy" id="2563858"/>
    <lineage>
        <taxon>Bacteria</taxon>
        <taxon>Bacillati</taxon>
        <taxon>Cyanobacteriota</taxon>
        <taxon>Cyanophyceae</taxon>
        <taxon>Oscillatoriophycideae</taxon>
        <taxon>Oscillatoriales</taxon>
        <taxon>Microcoleaceae</taxon>
        <taxon>Microcoleus</taxon>
        <taxon>Microcoleus asticus</taxon>
    </lineage>
</organism>
<feature type="domain" description="PAC" evidence="18">
    <location>
        <begin position="915"/>
        <end position="967"/>
    </location>
</feature>
<dbReference type="Gene3D" id="3.30.450.20">
    <property type="entry name" value="PAS domain"/>
    <property type="match status" value="3"/>
</dbReference>
<accession>A0ABX2CUZ9</accession>
<keyword evidence="9 20" id="KW-0418">Kinase</keyword>
<keyword evidence="14" id="KW-0175">Coiled coil</keyword>
<dbReference type="Pfam" id="PF00512">
    <property type="entry name" value="HisKA"/>
    <property type="match status" value="1"/>
</dbReference>
<dbReference type="SUPFAM" id="SSF103190">
    <property type="entry name" value="Sensory domain-like"/>
    <property type="match status" value="1"/>
</dbReference>
<dbReference type="EC" id="2.7.13.3" evidence="3"/>
<keyword evidence="5" id="KW-0597">Phosphoprotein</keyword>
<dbReference type="SMART" id="SM00388">
    <property type="entry name" value="HisKA"/>
    <property type="match status" value="1"/>
</dbReference>
<evidence type="ECO:0000256" key="8">
    <source>
        <dbReference type="ARBA" id="ARBA00022741"/>
    </source>
</evidence>
<dbReference type="SUPFAM" id="SSF47384">
    <property type="entry name" value="Homodimeric domain of signal transducing histidine kinase"/>
    <property type="match status" value="1"/>
</dbReference>
<dbReference type="Pfam" id="PF08448">
    <property type="entry name" value="PAS_4"/>
    <property type="match status" value="1"/>
</dbReference>
<dbReference type="InterPro" id="IPR029151">
    <property type="entry name" value="Sensor-like_sf"/>
</dbReference>
<evidence type="ECO:0000256" key="2">
    <source>
        <dbReference type="ARBA" id="ARBA00004651"/>
    </source>
</evidence>
<evidence type="ECO:0000259" key="17">
    <source>
        <dbReference type="PROSITE" id="PS50112"/>
    </source>
</evidence>
<evidence type="ECO:0000256" key="12">
    <source>
        <dbReference type="ARBA" id="ARBA00023012"/>
    </source>
</evidence>
<keyword evidence="21" id="KW-1185">Reference proteome</keyword>
<dbReference type="InterPro" id="IPR000700">
    <property type="entry name" value="PAS-assoc_C"/>
</dbReference>
<reference evidence="20 21" key="1">
    <citation type="journal article" date="2020" name="Sci. Rep.">
        <title>A novel cyanobacterial geosmin producer, revising GeoA distribution and dispersion patterns in Bacteria.</title>
        <authorList>
            <person name="Churro C."/>
            <person name="Semedo-Aguiar A.P."/>
            <person name="Silva A.D."/>
            <person name="Pereira-Leal J.B."/>
            <person name="Leite R.B."/>
        </authorList>
    </citation>
    <scope>NUCLEOTIDE SEQUENCE [LARGE SCALE GENOMIC DNA]</scope>
    <source>
        <strain evidence="20 21">IPMA8</strain>
    </source>
</reference>
<dbReference type="PROSITE" id="PS50885">
    <property type="entry name" value="HAMP"/>
    <property type="match status" value="1"/>
</dbReference>
<feature type="transmembrane region" description="Helical" evidence="15">
    <location>
        <begin position="106"/>
        <end position="128"/>
    </location>
</feature>
<dbReference type="InterPro" id="IPR033479">
    <property type="entry name" value="dCache_1"/>
</dbReference>
<dbReference type="CDD" id="cd06225">
    <property type="entry name" value="HAMP"/>
    <property type="match status" value="1"/>
</dbReference>
<dbReference type="Gene3D" id="3.30.450.40">
    <property type="match status" value="1"/>
</dbReference>
<keyword evidence="8" id="KW-0547">Nucleotide-binding</keyword>
<dbReference type="PRINTS" id="PR00344">
    <property type="entry name" value="BCTRLSENSOR"/>
</dbReference>
<keyword evidence="4" id="KW-1003">Cell membrane</keyword>
<comment type="catalytic activity">
    <reaction evidence="1">
        <text>ATP + protein L-histidine = ADP + protein N-phospho-L-histidine.</text>
        <dbReference type="EC" id="2.7.13.3"/>
    </reaction>
</comment>
<dbReference type="InterPro" id="IPR004358">
    <property type="entry name" value="Sig_transdc_His_kin-like_C"/>
</dbReference>
<feature type="domain" description="PAS" evidence="17">
    <location>
        <begin position="840"/>
        <end position="910"/>
    </location>
</feature>
<dbReference type="SMART" id="SM00091">
    <property type="entry name" value="PAS"/>
    <property type="match status" value="2"/>
</dbReference>
<dbReference type="InterPro" id="IPR036097">
    <property type="entry name" value="HisK_dim/P_sf"/>
</dbReference>
<evidence type="ECO:0000256" key="10">
    <source>
        <dbReference type="ARBA" id="ARBA00022840"/>
    </source>
</evidence>
<evidence type="ECO:0000256" key="5">
    <source>
        <dbReference type="ARBA" id="ARBA00022553"/>
    </source>
</evidence>
<keyword evidence="10" id="KW-0067">ATP-binding</keyword>
<dbReference type="Pfam" id="PF00672">
    <property type="entry name" value="HAMP"/>
    <property type="match status" value="1"/>
</dbReference>
<keyword evidence="7 15" id="KW-0812">Transmembrane</keyword>
<dbReference type="PROSITE" id="PS50112">
    <property type="entry name" value="PAS"/>
    <property type="match status" value="2"/>
</dbReference>
<dbReference type="InterPro" id="IPR003660">
    <property type="entry name" value="HAMP_dom"/>
</dbReference>
<dbReference type="Gene3D" id="6.10.340.10">
    <property type="match status" value="1"/>
</dbReference>
<dbReference type="SMART" id="SM00065">
    <property type="entry name" value="GAF"/>
    <property type="match status" value="1"/>
</dbReference>
<dbReference type="PROSITE" id="PS50113">
    <property type="entry name" value="PAC"/>
    <property type="match status" value="1"/>
</dbReference>
<dbReference type="SUPFAM" id="SSF55785">
    <property type="entry name" value="PYP-like sensor domain (PAS domain)"/>
    <property type="match status" value="2"/>
</dbReference>
<evidence type="ECO:0000256" key="3">
    <source>
        <dbReference type="ARBA" id="ARBA00012438"/>
    </source>
</evidence>
<evidence type="ECO:0000256" key="11">
    <source>
        <dbReference type="ARBA" id="ARBA00022989"/>
    </source>
</evidence>
<dbReference type="Pfam" id="PF01590">
    <property type="entry name" value="GAF"/>
    <property type="match status" value="1"/>
</dbReference>
<dbReference type="SUPFAM" id="SSF55874">
    <property type="entry name" value="ATPase domain of HSP90 chaperone/DNA topoisomerase II/histidine kinase"/>
    <property type="match status" value="1"/>
</dbReference>
<evidence type="ECO:0000256" key="1">
    <source>
        <dbReference type="ARBA" id="ARBA00000085"/>
    </source>
</evidence>
<dbReference type="GO" id="GO:0004673">
    <property type="term" value="F:protein histidine kinase activity"/>
    <property type="evidence" value="ECO:0007669"/>
    <property type="project" value="UniProtKB-EC"/>
</dbReference>
<evidence type="ECO:0000256" key="13">
    <source>
        <dbReference type="ARBA" id="ARBA00023136"/>
    </source>
</evidence>
<dbReference type="InterPro" id="IPR003661">
    <property type="entry name" value="HisK_dim/P_dom"/>
</dbReference>
<comment type="subcellular location">
    <subcellularLocation>
        <location evidence="2">Cell membrane</location>
        <topology evidence="2">Multi-pass membrane protein</topology>
    </subcellularLocation>
</comment>
<dbReference type="InterPro" id="IPR035965">
    <property type="entry name" value="PAS-like_dom_sf"/>
</dbReference>
<evidence type="ECO:0000256" key="6">
    <source>
        <dbReference type="ARBA" id="ARBA00022679"/>
    </source>
</evidence>
<dbReference type="PANTHER" id="PTHR43047">
    <property type="entry name" value="TWO-COMPONENT HISTIDINE PROTEIN KINASE"/>
    <property type="match status" value="1"/>
</dbReference>
<keyword evidence="12" id="KW-0902">Two-component regulatory system</keyword>
<evidence type="ECO:0000256" key="7">
    <source>
        <dbReference type="ARBA" id="ARBA00022692"/>
    </source>
</evidence>
<dbReference type="InterPro" id="IPR000014">
    <property type="entry name" value="PAS"/>
</dbReference>
<dbReference type="InterPro" id="IPR005467">
    <property type="entry name" value="His_kinase_dom"/>
</dbReference>
<dbReference type="CDD" id="cd00130">
    <property type="entry name" value="PAS"/>
    <property type="match status" value="2"/>
</dbReference>
<dbReference type="CDD" id="cd12913">
    <property type="entry name" value="PDC1_MCP_like"/>
    <property type="match status" value="1"/>
</dbReference>
<dbReference type="CDD" id="cd16922">
    <property type="entry name" value="HATPase_EvgS-ArcB-TorS-like"/>
    <property type="match status" value="1"/>
</dbReference>
<evidence type="ECO:0000256" key="4">
    <source>
        <dbReference type="ARBA" id="ARBA00022475"/>
    </source>
</evidence>
<dbReference type="Pfam" id="PF02518">
    <property type="entry name" value="HATPase_c"/>
    <property type="match status" value="1"/>
</dbReference>
<dbReference type="InterPro" id="IPR003594">
    <property type="entry name" value="HATPase_dom"/>
</dbReference>
<dbReference type="PANTHER" id="PTHR43047:SF72">
    <property type="entry name" value="OSMOSENSING HISTIDINE PROTEIN KINASE SLN1"/>
    <property type="match status" value="1"/>
</dbReference>
<dbReference type="EMBL" id="SRRZ01000027">
    <property type="protein sequence ID" value="NQE34226.1"/>
    <property type="molecule type" value="Genomic_DNA"/>
</dbReference>
<feature type="coiled-coil region" evidence="14">
    <location>
        <begin position="508"/>
        <end position="556"/>
    </location>
</feature>
<sequence length="1230" mass="136106">MEHGPKVAFFTGCDVLTASPQSDRHIQASSGIINITSFYSSGGNLSQVLRGRSPHFTLAVQLCNLYQGHLLNDKRYANSVGVRILMLLKNLSSYLMKSSPKMSLSLVLLIPLVVQISVAVGVTGWLSFRNGQKAVNDLATRLSLEVAARTKENFRSFGDVSHLFLQMNTAAIASGNLDPEDFPNLERYLWNQTKLSDRTTTIYYGDEQGKFLLLKREAESLVYIRDESTAPNRQIYRLDSQGNRTELIKTVAYDPRTRPWYKAAKQSGKASWSPIYVFAAPPVLGITPVIPIYNQTGSLQGVLAIDLTLSQISDFLKSIKISPSGQVFAIERSGEIVASSTDELPFVTGQDGQKRLLATQSKNLLIRSASTYLQKRFGSFEQIDSQGQFTFDIDGKRQFITVAPLQDGRGLDWLIVVAIPEADFMGQINANTRTTILLCFFAFILAIGLGIFTTRWVVKPITRLLEASKALRKMSESSDFTSAELNGEVEVQGVKELGLLAQSFNEMARQLRSSFVALEQTNSSLEQRVAERTAELEAAEAELRALFAAMNELILVLDASGRYLKIAPTNLSLLYKPAEELVGKKVGEVFPQATADNFLNHIRAALDTKQTVSIEYDLTIDDREVCFAASISPLSEESVILVARDITEQKRAESVRRQRQKQLLKQNTVLVELARNKALYRGDLQVALRQITEAAAHTLQTEKVGAWLYDETRSKLQCLDQFHRSSEQHEAGAELAAADYPAYFKALEEHRTIAADDAFSDIRTREFVASYFGLTGIKSTLGAPIRLGGQTVGVISIEQVGTHRNWTLEEQNFAASLADLVSLAIEASERERTQIALRQAEQKYRSIFENAVEGIFQRTPEGHFLSVNPALARIYGYATPEELISNLTNIRQQAYVDPQRRDKFMQVMEEFGEISGFESEVYRVDGSVIWISESARAVCDADGEVLYYEGSVEDISDRKVFESALQLAAEAAEAASTAKSAFLANMSHELRTPLNAIIGYSEMLQEETEELGYNELTPDLDKIRTSGRHLLSLINDILDISKIEAGRMDLYLETFDIAALIEEVASTAAPLIEKNGNTLNLDRITNIGTMHGDITKVQQILLNLLSNAAKFTQNGTITLTATREKIADDSSEAIQKNSSEPAVNSLSSIARKEFLVFNCIDTGIGMNPDQLQHIFQPFTQADASTTRKYGGTGLGLAISQRFCLMMGGNISVTSQEGVGSTFTIRLPVNN</sequence>
<evidence type="ECO:0000313" key="21">
    <source>
        <dbReference type="Proteomes" id="UP000702425"/>
    </source>
</evidence>